<reference evidence="4" key="1">
    <citation type="journal article" date="2017" name="Nat. Ecol. Evol.">
        <title>Genome expansion and lineage-specific genetic innovations in the forest pathogenic fungi Armillaria.</title>
        <authorList>
            <person name="Sipos G."/>
            <person name="Prasanna A.N."/>
            <person name="Walter M.C."/>
            <person name="O'Connor E."/>
            <person name="Balint B."/>
            <person name="Krizsan K."/>
            <person name="Kiss B."/>
            <person name="Hess J."/>
            <person name="Varga T."/>
            <person name="Slot J."/>
            <person name="Riley R."/>
            <person name="Boka B."/>
            <person name="Rigling D."/>
            <person name="Barry K."/>
            <person name="Lee J."/>
            <person name="Mihaltcheva S."/>
            <person name="LaButti K."/>
            <person name="Lipzen A."/>
            <person name="Waldron R."/>
            <person name="Moloney N.M."/>
            <person name="Sperisen C."/>
            <person name="Kredics L."/>
            <person name="Vagvoelgyi C."/>
            <person name="Patrignani A."/>
            <person name="Fitzpatrick D."/>
            <person name="Nagy I."/>
            <person name="Doyle S."/>
            <person name="Anderson J.B."/>
            <person name="Grigoriev I.V."/>
            <person name="Gueldener U."/>
            <person name="Muensterkoetter M."/>
            <person name="Nagy L.G."/>
        </authorList>
    </citation>
    <scope>NUCLEOTIDE SEQUENCE [LARGE SCALE GENOMIC DNA]</scope>
    <source>
        <strain evidence="4">Ar21-2</strain>
    </source>
</reference>
<evidence type="ECO:0000256" key="1">
    <source>
        <dbReference type="SAM" id="MobiDB-lite"/>
    </source>
</evidence>
<dbReference type="OrthoDB" id="3261666at2759"/>
<organism evidence="3 4">
    <name type="scientific">Armillaria gallica</name>
    <name type="common">Bulbous honey fungus</name>
    <name type="synonym">Armillaria bulbosa</name>
    <dbReference type="NCBI Taxonomy" id="47427"/>
    <lineage>
        <taxon>Eukaryota</taxon>
        <taxon>Fungi</taxon>
        <taxon>Dikarya</taxon>
        <taxon>Basidiomycota</taxon>
        <taxon>Agaricomycotina</taxon>
        <taxon>Agaricomycetes</taxon>
        <taxon>Agaricomycetidae</taxon>
        <taxon>Agaricales</taxon>
        <taxon>Marasmiineae</taxon>
        <taxon>Physalacriaceae</taxon>
        <taxon>Armillaria</taxon>
    </lineage>
</organism>
<dbReference type="InParanoid" id="A0A2H3E800"/>
<evidence type="ECO:0000256" key="2">
    <source>
        <dbReference type="SAM" id="Phobius"/>
    </source>
</evidence>
<dbReference type="Proteomes" id="UP000217790">
    <property type="component" value="Unassembled WGS sequence"/>
</dbReference>
<name>A0A2H3E800_ARMGA</name>
<gene>
    <name evidence="3" type="ORF">ARMGADRAFT_922354</name>
</gene>
<evidence type="ECO:0008006" key="5">
    <source>
        <dbReference type="Google" id="ProtNLM"/>
    </source>
</evidence>
<feature type="compositionally biased region" description="Acidic residues" evidence="1">
    <location>
        <begin position="70"/>
        <end position="79"/>
    </location>
</feature>
<evidence type="ECO:0000313" key="4">
    <source>
        <dbReference type="Proteomes" id="UP000217790"/>
    </source>
</evidence>
<keyword evidence="2" id="KW-1133">Transmembrane helix</keyword>
<sequence length="387" mass="42004">MAPLAGRPPYATDEPDSFYETPQPQRRMRQPQPANPNNRSSAYDVYDNYLDKKRHSGTGALGMGFLNGSMDDDDDDDDEDYRKPVPAAESRQAGPLPSKHAALAAATASNGNRKGSPSPPPQYIASPRPGYVAPIATLNNLSRPQPAAAPARQQQPLQINVNPNPPQGHNPFILPHNAISSSSVPSTPHPLQPPMTPITPVFARPAKGVDIKFRDEKPIMRGNSEGVTLPKRGERGDDFWRRFSVIAKDENRKSSRYASLHCLSLSIHAARCSSWLKKTQNGTTRLSRWVWIVGMLLAICAAAAIGLGVWISHNSASHQQPAVIGGSADNAATESIADTSAVGKGTASVATSLHVSPTNTVARRFVEPKYTSSPSRREHRRRVKHLH</sequence>
<dbReference type="STRING" id="47427.A0A2H3E800"/>
<dbReference type="OMA" id="RWVWVIG"/>
<keyword evidence="2" id="KW-0472">Membrane</keyword>
<feature type="transmembrane region" description="Helical" evidence="2">
    <location>
        <begin position="289"/>
        <end position="311"/>
    </location>
</feature>
<protein>
    <recommendedName>
        <fullName evidence="5">Transmembrane protein</fullName>
    </recommendedName>
</protein>
<dbReference type="AlphaFoldDB" id="A0A2H3E800"/>
<feature type="compositionally biased region" description="Low complexity" evidence="1">
    <location>
        <begin position="22"/>
        <end position="39"/>
    </location>
</feature>
<keyword evidence="2" id="KW-0812">Transmembrane</keyword>
<dbReference type="EMBL" id="KZ293649">
    <property type="protein sequence ID" value="PBK97487.1"/>
    <property type="molecule type" value="Genomic_DNA"/>
</dbReference>
<feature type="region of interest" description="Disordered" evidence="1">
    <location>
        <begin position="1"/>
        <end position="128"/>
    </location>
</feature>
<evidence type="ECO:0000313" key="3">
    <source>
        <dbReference type="EMBL" id="PBK97487.1"/>
    </source>
</evidence>
<accession>A0A2H3E800</accession>
<proteinExistence type="predicted"/>
<keyword evidence="4" id="KW-1185">Reference proteome</keyword>